<sequence>MSVELFSAASDTSTPTGGLVLLGMLGLLATLGGGAAAFNIRGTADALTRMRQAQLEHKARAAMSLTMVEQHQQPSWWFRMLGALVLSAGVLLLLLDAVILAVEHG</sequence>
<gene>
    <name evidence="3" type="ORF">CP978_15890</name>
    <name evidence="2" type="ORF">SNOD_15590</name>
</gene>
<feature type="transmembrane region" description="Helical" evidence="1">
    <location>
        <begin position="20"/>
        <end position="40"/>
    </location>
</feature>
<dbReference type="EMBL" id="CP009313">
    <property type="protein sequence ID" value="AJE41302.1"/>
    <property type="molecule type" value="Genomic_DNA"/>
</dbReference>
<proteinExistence type="predicted"/>
<dbReference type="RefSeq" id="WP_043441498.1">
    <property type="nucleotide sequence ID" value="NZ_CP009313.1"/>
</dbReference>
<dbReference type="EMBL" id="CP023747">
    <property type="protein sequence ID" value="QEV39842.1"/>
    <property type="molecule type" value="Genomic_DNA"/>
</dbReference>
<protein>
    <submittedName>
        <fullName evidence="2">Uncharacterized protein</fullName>
    </submittedName>
</protein>
<reference evidence="4" key="1">
    <citation type="submission" date="2014-09" db="EMBL/GenBank/DDBJ databases">
        <title>Sequence of the Streptomyces nodosus genome.</title>
        <authorList>
            <person name="Sweeney P."/>
            <person name="Stephens N."/>
            <person name="Murphy C."/>
            <person name="Caffrey P."/>
        </authorList>
    </citation>
    <scope>NUCLEOTIDE SEQUENCE [LARGE SCALE GENOMIC DNA]</scope>
    <source>
        <strain evidence="4">ATCC 14899</strain>
    </source>
</reference>
<organism evidence="2 4">
    <name type="scientific">Streptomyces nodosus</name>
    <dbReference type="NCBI Taxonomy" id="40318"/>
    <lineage>
        <taxon>Bacteria</taxon>
        <taxon>Bacillati</taxon>
        <taxon>Actinomycetota</taxon>
        <taxon>Actinomycetes</taxon>
        <taxon>Kitasatosporales</taxon>
        <taxon>Streptomycetaceae</taxon>
        <taxon>Streptomyces</taxon>
    </lineage>
</organism>
<dbReference type="HOGENOM" id="CLU_2235090_0_0_11"/>
<accession>A0A0B5DMU7</accession>
<evidence type="ECO:0000313" key="3">
    <source>
        <dbReference type="EMBL" id="QEV39842.1"/>
    </source>
</evidence>
<evidence type="ECO:0000313" key="2">
    <source>
        <dbReference type="EMBL" id="AJE41302.1"/>
    </source>
</evidence>
<evidence type="ECO:0000313" key="5">
    <source>
        <dbReference type="Proteomes" id="UP000325763"/>
    </source>
</evidence>
<dbReference type="Proteomes" id="UP000031526">
    <property type="component" value="Chromosome"/>
</dbReference>
<reference evidence="2 4" key="2">
    <citation type="journal article" date="2016" name="Appl. Microbiol. Biotechnol.">
        <title>Exploiting the genome sequence of Streptomyces nodosus for enhanced antibiotic production.</title>
        <authorList>
            <person name="Sweeney P."/>
            <person name="Murphy C.D."/>
            <person name="Caffrey P."/>
        </authorList>
    </citation>
    <scope>NUCLEOTIDE SEQUENCE [LARGE SCALE GENOMIC DNA]</scope>
    <source>
        <strain evidence="2 4">ATCC 14899</strain>
    </source>
</reference>
<name>A0A0B5DMU7_9ACTN</name>
<feature type="transmembrane region" description="Helical" evidence="1">
    <location>
        <begin position="76"/>
        <end position="102"/>
    </location>
</feature>
<reference evidence="3 5" key="3">
    <citation type="submission" date="2017-09" db="EMBL/GenBank/DDBJ databases">
        <title>Streptomyces genome completion.</title>
        <authorList>
            <person name="Lee N."/>
            <person name="Cho B.-K."/>
        </authorList>
    </citation>
    <scope>NUCLEOTIDE SEQUENCE [LARGE SCALE GENOMIC DNA]</scope>
    <source>
        <strain evidence="3 5">ATCC 14899</strain>
    </source>
</reference>
<dbReference type="KEGG" id="snq:CP978_15890"/>
<keyword evidence="1" id="KW-0812">Transmembrane</keyword>
<keyword evidence="1" id="KW-0472">Membrane</keyword>
<keyword evidence="4" id="KW-1185">Reference proteome</keyword>
<keyword evidence="1" id="KW-1133">Transmembrane helix</keyword>
<evidence type="ECO:0000256" key="1">
    <source>
        <dbReference type="SAM" id="Phobius"/>
    </source>
</evidence>
<dbReference type="Proteomes" id="UP000325763">
    <property type="component" value="Chromosome"/>
</dbReference>
<evidence type="ECO:0000313" key="4">
    <source>
        <dbReference type="Proteomes" id="UP000031526"/>
    </source>
</evidence>
<dbReference type="AlphaFoldDB" id="A0A0B5DMU7"/>